<evidence type="ECO:0000256" key="2">
    <source>
        <dbReference type="SAM" id="MobiDB-lite"/>
    </source>
</evidence>
<keyword evidence="4" id="KW-1185">Reference proteome</keyword>
<feature type="coiled-coil region" evidence="1">
    <location>
        <begin position="4"/>
        <end position="31"/>
    </location>
</feature>
<sequence length="351" mass="39789">MPLKEELASRLDDLDRARAELERVRDLFRSEPELLRLYEPSARYVADKLAEDVWRFLINEWNLTPPSDAWITLRGVEEDARLHSSVVAKYLNRLVVANQHAVSILENSSYRGGRFRSDIRAIADFEIVAVLPGSARIGLKAPTSLDVAEQVVQGELFSDEAEVLRRRDRALAGLRLLVQVFRAVDSPDLLKQLEDRFQTRRLLELLRYAKQLTPTARSPYRSVEFSGKVLQDELQEPQPICVTAATHERVDETVTRLSESQQYAEERGIVREVDLDRKKMILRRISASAAGLRELPCDLPPELPEADAEQLLNKPVAVTGWLIFSSPHGQPSRMEVESVSVMGEDENDDAV</sequence>
<gene>
    <name evidence="3" type="ORF">LIP_0521</name>
</gene>
<keyword evidence="1" id="KW-0175">Coiled coil</keyword>
<proteinExistence type="predicted"/>
<feature type="region of interest" description="Disordered" evidence="2">
    <location>
        <begin position="328"/>
        <end position="351"/>
    </location>
</feature>
<reference evidence="4" key="1">
    <citation type="submission" date="2015-07" db="EMBL/GenBank/DDBJ databases">
        <title>Complete genome sequence and phylogenetic analysis of Limnochorda pilosa.</title>
        <authorList>
            <person name="Watanabe M."/>
            <person name="Kojima H."/>
            <person name="Fukui M."/>
        </authorList>
    </citation>
    <scope>NUCLEOTIDE SEQUENCE [LARGE SCALE GENOMIC DNA]</scope>
    <source>
        <strain evidence="4">HC45</strain>
    </source>
</reference>
<dbReference type="KEGG" id="lpil:LIP_0521"/>
<accession>A0A0K2SGZ0</accession>
<evidence type="ECO:0000313" key="3">
    <source>
        <dbReference type="EMBL" id="BAS26378.1"/>
    </source>
</evidence>
<organism evidence="3 4">
    <name type="scientific">Limnochorda pilosa</name>
    <dbReference type="NCBI Taxonomy" id="1555112"/>
    <lineage>
        <taxon>Bacteria</taxon>
        <taxon>Bacillati</taxon>
        <taxon>Bacillota</taxon>
        <taxon>Limnochordia</taxon>
        <taxon>Limnochordales</taxon>
        <taxon>Limnochordaceae</taxon>
        <taxon>Limnochorda</taxon>
    </lineage>
</organism>
<dbReference type="Proteomes" id="UP000065807">
    <property type="component" value="Chromosome"/>
</dbReference>
<evidence type="ECO:0000313" key="4">
    <source>
        <dbReference type="Proteomes" id="UP000065807"/>
    </source>
</evidence>
<name>A0A0K2SGZ0_LIMPI</name>
<protein>
    <submittedName>
        <fullName evidence="3">Uncharacterized protein</fullName>
    </submittedName>
</protein>
<dbReference type="EMBL" id="AP014924">
    <property type="protein sequence ID" value="BAS26378.1"/>
    <property type="molecule type" value="Genomic_DNA"/>
</dbReference>
<evidence type="ECO:0000256" key="1">
    <source>
        <dbReference type="SAM" id="Coils"/>
    </source>
</evidence>
<reference evidence="4" key="2">
    <citation type="journal article" date="2016" name="Int. J. Syst. Evol. Microbiol.">
        <title>Complete genome sequence and cell structure of Limnochorda pilosa, a Gram-negative spore-former within the phylum Firmicutes.</title>
        <authorList>
            <person name="Watanabe M."/>
            <person name="Kojima H."/>
            <person name="Fukui M."/>
        </authorList>
    </citation>
    <scope>NUCLEOTIDE SEQUENCE [LARGE SCALE GENOMIC DNA]</scope>
    <source>
        <strain evidence="4">HC45</strain>
    </source>
</reference>
<dbReference type="AlphaFoldDB" id="A0A0K2SGZ0"/>